<dbReference type="EMBL" id="MVHS01000098">
    <property type="protein sequence ID" value="ORA61828.1"/>
    <property type="molecule type" value="Genomic_DNA"/>
</dbReference>
<feature type="non-terminal residue" evidence="3">
    <location>
        <position position="259"/>
    </location>
</feature>
<reference evidence="3 4" key="1">
    <citation type="submission" date="2016-12" db="EMBL/GenBank/DDBJ databases">
        <title>The new phylogeny of genus Mycobacterium.</title>
        <authorList>
            <person name="Tortoli E."/>
            <person name="Trovato A."/>
            <person name="Cirillo D.M."/>
        </authorList>
    </citation>
    <scope>NUCLEOTIDE SEQUENCE [LARGE SCALE GENOMIC DNA]</scope>
    <source>
        <strain evidence="3 4">DSM 45130</strain>
    </source>
</reference>
<feature type="region of interest" description="Disordered" evidence="1">
    <location>
        <begin position="1"/>
        <end position="33"/>
    </location>
</feature>
<organism evidence="3 4">
    <name type="scientific">Mycolicibacterium insubricum</name>
    <dbReference type="NCBI Taxonomy" id="444597"/>
    <lineage>
        <taxon>Bacteria</taxon>
        <taxon>Bacillati</taxon>
        <taxon>Actinomycetota</taxon>
        <taxon>Actinomycetes</taxon>
        <taxon>Mycobacteriales</taxon>
        <taxon>Mycobacteriaceae</taxon>
        <taxon>Mycolicibacterium</taxon>
    </lineage>
</organism>
<feature type="transmembrane region" description="Helical" evidence="2">
    <location>
        <begin position="131"/>
        <end position="149"/>
    </location>
</feature>
<gene>
    <name evidence="3" type="ORF">BST26_21180</name>
</gene>
<proteinExistence type="predicted"/>
<keyword evidence="4" id="KW-1185">Reference proteome</keyword>
<evidence type="ECO:0000313" key="3">
    <source>
        <dbReference type="EMBL" id="ORA61828.1"/>
    </source>
</evidence>
<feature type="transmembrane region" description="Helical" evidence="2">
    <location>
        <begin position="188"/>
        <end position="209"/>
    </location>
</feature>
<evidence type="ECO:0000256" key="1">
    <source>
        <dbReference type="SAM" id="MobiDB-lite"/>
    </source>
</evidence>
<keyword evidence="2" id="KW-1133">Transmembrane helix</keyword>
<evidence type="ECO:0000256" key="2">
    <source>
        <dbReference type="SAM" id="Phobius"/>
    </source>
</evidence>
<keyword evidence="2" id="KW-0812">Transmembrane</keyword>
<dbReference type="Proteomes" id="UP000192801">
    <property type="component" value="Unassembled WGS sequence"/>
</dbReference>
<dbReference type="AlphaFoldDB" id="A0A1X0CNX4"/>
<feature type="transmembrane region" description="Helical" evidence="2">
    <location>
        <begin position="103"/>
        <end position="124"/>
    </location>
</feature>
<accession>A0A1X0CNX4</accession>
<name>A0A1X0CNX4_9MYCO</name>
<evidence type="ECO:0000313" key="4">
    <source>
        <dbReference type="Proteomes" id="UP000192801"/>
    </source>
</evidence>
<keyword evidence="2" id="KW-0472">Membrane</keyword>
<feature type="compositionally biased region" description="Low complexity" evidence="1">
    <location>
        <begin position="23"/>
        <end position="33"/>
    </location>
</feature>
<dbReference type="STRING" id="444597.BST26_21180"/>
<comment type="caution">
    <text evidence="3">The sequence shown here is derived from an EMBL/GenBank/DDBJ whole genome shotgun (WGS) entry which is preliminary data.</text>
</comment>
<sequence length="259" mass="25832">MPAGQYPGTPGAPMASGPPPAQAPGWAGYPGQQPPRGSGLDLGRIGAAILAVAGLVVLFGSLASLYSVTVTPSALDVKNNDAPTGAVKVAIGFYDMVPFAPPIVAQAIPVLMLLAALTALPVALGSARATVLPAVCSGAATLLGLVLAISNPLPSVQLSGEMATELSKETGGQTIDKMVDAVVSISPGAGLIVAIIFSLLAWVVGVWLMMRRDPAAAPPAPAAPGYPAPPGYPAAPITRVIVVVGVTTTTGRRRRAASP</sequence>
<feature type="transmembrane region" description="Helical" evidence="2">
    <location>
        <begin position="45"/>
        <end position="66"/>
    </location>
</feature>
<protein>
    <submittedName>
        <fullName evidence="3">Uncharacterized protein</fullName>
    </submittedName>
</protein>